<evidence type="ECO:0000313" key="5">
    <source>
        <dbReference type="Proteomes" id="UP001500908"/>
    </source>
</evidence>
<keyword evidence="5" id="KW-1185">Reference proteome</keyword>
<dbReference type="PANTHER" id="PTHR35526:SF3">
    <property type="entry name" value="ANTI-SIGMA-F FACTOR RSBW"/>
    <property type="match status" value="1"/>
</dbReference>
<keyword evidence="1" id="KW-0808">Transferase</keyword>
<organism evidence="4 5">
    <name type="scientific">Salinactinospora qingdaonensis</name>
    <dbReference type="NCBI Taxonomy" id="702744"/>
    <lineage>
        <taxon>Bacteria</taxon>
        <taxon>Bacillati</taxon>
        <taxon>Actinomycetota</taxon>
        <taxon>Actinomycetes</taxon>
        <taxon>Streptosporangiales</taxon>
        <taxon>Nocardiopsidaceae</taxon>
        <taxon>Salinactinospora</taxon>
    </lineage>
</organism>
<dbReference type="EMBL" id="BAABDD010000017">
    <property type="protein sequence ID" value="GAA3752369.1"/>
    <property type="molecule type" value="Genomic_DNA"/>
</dbReference>
<proteinExistence type="predicted"/>
<accession>A0ABP7G0N9</accession>
<sequence>MTGYDAHMSAAVSQQWSCPGQTRLCPQLRRRTRRALCPFPRIVDDAELVMAELFANACRHSRSGTGGATVINISALPSELVLLSVTDEGPRPRADGRPLRPHLKPLDSTAPGHRGLRLVAALADDWGHWPTGEGGNAVWALFEPSTTVSTARLDPLSQRN</sequence>
<dbReference type="InterPro" id="IPR003594">
    <property type="entry name" value="HATPase_dom"/>
</dbReference>
<evidence type="ECO:0000256" key="1">
    <source>
        <dbReference type="ARBA" id="ARBA00022527"/>
    </source>
</evidence>
<dbReference type="InterPro" id="IPR050267">
    <property type="entry name" value="Anti-sigma-factor_SerPK"/>
</dbReference>
<feature type="region of interest" description="Disordered" evidence="2">
    <location>
        <begin position="88"/>
        <end position="108"/>
    </location>
</feature>
<reference evidence="5" key="1">
    <citation type="journal article" date="2019" name="Int. J. Syst. Evol. Microbiol.">
        <title>The Global Catalogue of Microorganisms (GCM) 10K type strain sequencing project: providing services to taxonomists for standard genome sequencing and annotation.</title>
        <authorList>
            <consortium name="The Broad Institute Genomics Platform"/>
            <consortium name="The Broad Institute Genome Sequencing Center for Infectious Disease"/>
            <person name="Wu L."/>
            <person name="Ma J."/>
        </authorList>
    </citation>
    <scope>NUCLEOTIDE SEQUENCE [LARGE SCALE GENOMIC DNA]</scope>
    <source>
        <strain evidence="5">JCM 17137</strain>
    </source>
</reference>
<dbReference type="Proteomes" id="UP001500908">
    <property type="component" value="Unassembled WGS sequence"/>
</dbReference>
<comment type="caution">
    <text evidence="4">The sequence shown here is derived from an EMBL/GenBank/DDBJ whole genome shotgun (WGS) entry which is preliminary data.</text>
</comment>
<evidence type="ECO:0000313" key="4">
    <source>
        <dbReference type="EMBL" id="GAA3752369.1"/>
    </source>
</evidence>
<dbReference type="PANTHER" id="PTHR35526">
    <property type="entry name" value="ANTI-SIGMA-F FACTOR RSBW-RELATED"/>
    <property type="match status" value="1"/>
</dbReference>
<keyword evidence="1" id="KW-0723">Serine/threonine-protein kinase</keyword>
<dbReference type="RefSeq" id="WP_344973024.1">
    <property type="nucleotide sequence ID" value="NZ_BAABDD010000017.1"/>
</dbReference>
<feature type="domain" description="Histidine kinase/HSP90-like ATPase" evidence="3">
    <location>
        <begin position="33"/>
        <end position="140"/>
    </location>
</feature>
<keyword evidence="1" id="KW-0418">Kinase</keyword>
<dbReference type="Gene3D" id="3.30.565.10">
    <property type="entry name" value="Histidine kinase-like ATPase, C-terminal domain"/>
    <property type="match status" value="1"/>
</dbReference>
<dbReference type="InterPro" id="IPR036890">
    <property type="entry name" value="HATPase_C_sf"/>
</dbReference>
<evidence type="ECO:0000259" key="3">
    <source>
        <dbReference type="Pfam" id="PF13581"/>
    </source>
</evidence>
<dbReference type="SUPFAM" id="SSF55874">
    <property type="entry name" value="ATPase domain of HSP90 chaperone/DNA topoisomerase II/histidine kinase"/>
    <property type="match status" value="1"/>
</dbReference>
<gene>
    <name evidence="4" type="ORF">GCM10022402_34130</name>
</gene>
<name>A0ABP7G0N9_9ACTN</name>
<feature type="compositionally biased region" description="Basic and acidic residues" evidence="2">
    <location>
        <begin position="88"/>
        <end position="98"/>
    </location>
</feature>
<protein>
    <recommendedName>
        <fullName evidence="3">Histidine kinase/HSP90-like ATPase domain-containing protein</fullName>
    </recommendedName>
</protein>
<evidence type="ECO:0000256" key="2">
    <source>
        <dbReference type="SAM" id="MobiDB-lite"/>
    </source>
</evidence>
<dbReference type="Pfam" id="PF13581">
    <property type="entry name" value="HATPase_c_2"/>
    <property type="match status" value="1"/>
</dbReference>
<dbReference type="CDD" id="cd16936">
    <property type="entry name" value="HATPase_RsbW-like"/>
    <property type="match status" value="1"/>
</dbReference>